<evidence type="ECO:0000256" key="9">
    <source>
        <dbReference type="PIRSR" id="PIRSR601019-1"/>
    </source>
</evidence>
<reference evidence="12" key="1">
    <citation type="submission" date="2023-03" db="UniProtKB">
        <authorList>
            <consortium name="WormBaseParasite"/>
        </authorList>
    </citation>
    <scope>IDENTIFICATION</scope>
</reference>
<proteinExistence type="inferred from homology"/>
<evidence type="ECO:0000256" key="8">
    <source>
        <dbReference type="ARBA" id="ARBA00069962"/>
    </source>
</evidence>
<protein>
    <recommendedName>
        <fullName evidence="8">Guanine nucleotide-binding protein alpha-12 subunit</fullName>
    </recommendedName>
</protein>
<keyword evidence="6 9" id="KW-0342">GTP-binding</keyword>
<feature type="binding site" evidence="9">
    <location>
        <begin position="215"/>
        <end position="221"/>
    </location>
    <ligand>
        <name>GTP</name>
        <dbReference type="ChEBI" id="CHEBI:37565"/>
    </ligand>
</feature>
<dbReference type="Proteomes" id="UP000036681">
    <property type="component" value="Unplaced"/>
</dbReference>
<evidence type="ECO:0000256" key="10">
    <source>
        <dbReference type="PIRSR" id="PIRSR601019-2"/>
    </source>
</evidence>
<dbReference type="SUPFAM" id="SSF47895">
    <property type="entry name" value="Transducin (alpha subunit), insertion domain"/>
    <property type="match status" value="1"/>
</dbReference>
<dbReference type="SUPFAM" id="SSF52540">
    <property type="entry name" value="P-loop containing nucleoside triphosphate hydrolases"/>
    <property type="match status" value="1"/>
</dbReference>
<dbReference type="InterPro" id="IPR011025">
    <property type="entry name" value="GproteinA_insert"/>
</dbReference>
<dbReference type="Pfam" id="PF00503">
    <property type="entry name" value="G-alpha"/>
    <property type="match status" value="1"/>
</dbReference>
<dbReference type="InterPro" id="IPR000469">
    <property type="entry name" value="Gprotein_alpha_12/13"/>
</dbReference>
<dbReference type="SMART" id="SM00275">
    <property type="entry name" value="G_alpha"/>
    <property type="match status" value="1"/>
</dbReference>
<dbReference type="InterPro" id="IPR027417">
    <property type="entry name" value="P-loop_NTPase"/>
</dbReference>
<dbReference type="GO" id="GO:0003924">
    <property type="term" value="F:GTPase activity"/>
    <property type="evidence" value="ECO:0007669"/>
    <property type="project" value="InterPro"/>
</dbReference>
<evidence type="ECO:0000256" key="3">
    <source>
        <dbReference type="ARBA" id="ARBA00022723"/>
    </source>
</evidence>
<evidence type="ECO:0000313" key="11">
    <source>
        <dbReference type="Proteomes" id="UP000036681"/>
    </source>
</evidence>
<feature type="binding site" evidence="9">
    <location>
        <begin position="190"/>
        <end position="191"/>
    </location>
    <ligand>
        <name>GTP</name>
        <dbReference type="ChEBI" id="CHEBI:37565"/>
    </ligand>
</feature>
<dbReference type="GO" id="GO:0031526">
    <property type="term" value="C:brush border membrane"/>
    <property type="evidence" value="ECO:0007669"/>
    <property type="project" value="TreeGrafter"/>
</dbReference>
<sequence length="394" mass="46629">MRVTQCRCSGGLKKLLITGRTKWCKRTKKVIALRAKMMATLCCFGESDDHTKTIERQLQKEKKQLRKQVKLLLLGSGESGKSTFIKQMVIIHGKGEFTADEVRAYRQQIYQNVISAMRVLLDARQKLGFAWQNPERQKHVEAVMRFTATDMMRGIDQPTFAEIAPLIRDLWDDQAIKHTYDQRNLFQICDSCIYFFEHINRVSMPDYYPTNRDILFCRKATRGITEHVFEIQRIPFRFIDVGGQRSQRQKWFQCFEDITSILFMVASCEYDQVILEDRRTNRVVESRSIFETIANNKSFANVSIILFMNKSDLLEQKVPKSDIRQYFADFTGDHRSLRDVQFFLVDKFENCRRDKRRPFFYHFTTAVDTENIRRVFKDCRESILEQNLKTLMMQ</sequence>
<dbReference type="GO" id="GO:0007266">
    <property type="term" value="P:Rho protein signal transduction"/>
    <property type="evidence" value="ECO:0007669"/>
    <property type="project" value="InterPro"/>
</dbReference>
<dbReference type="GO" id="GO:0031683">
    <property type="term" value="F:G-protein beta/gamma-subunit complex binding"/>
    <property type="evidence" value="ECO:0007669"/>
    <property type="project" value="InterPro"/>
</dbReference>
<feature type="binding site" evidence="9">
    <location>
        <begin position="78"/>
        <end position="83"/>
    </location>
    <ligand>
        <name>GTP</name>
        <dbReference type="ChEBI" id="CHEBI:37565"/>
    </ligand>
</feature>
<dbReference type="AlphaFoldDB" id="A0A9J2P9C3"/>
<feature type="binding site" evidence="10">
    <location>
        <position position="221"/>
    </location>
    <ligand>
        <name>Mg(2+)</name>
        <dbReference type="ChEBI" id="CHEBI:18420"/>
    </ligand>
</feature>
<keyword evidence="7" id="KW-0807">Transducer</keyword>
<keyword evidence="11" id="KW-1185">Reference proteome</keyword>
<dbReference type="GO" id="GO:0046872">
    <property type="term" value="F:metal ion binding"/>
    <property type="evidence" value="ECO:0007669"/>
    <property type="project" value="UniProtKB-KW"/>
</dbReference>
<accession>A0A9J2P9C3</accession>
<dbReference type="WBParaSite" id="ALUE_0000647201-mRNA-1">
    <property type="protein sequence ID" value="ALUE_0000647201-mRNA-1"/>
    <property type="gene ID" value="ALUE_0000647201"/>
</dbReference>
<dbReference type="PANTHER" id="PTHR10218">
    <property type="entry name" value="GTP-BINDING PROTEIN ALPHA SUBUNIT"/>
    <property type="match status" value="1"/>
</dbReference>
<name>A0A9J2P9C3_ASCLU</name>
<dbReference type="FunFam" id="3.40.50.300:FF:000754">
    <property type="entry name" value="Guanine nucleotide-binding protein subunit alpha-13"/>
    <property type="match status" value="1"/>
</dbReference>
<dbReference type="FunFam" id="1.10.400.10:FF:000018">
    <property type="entry name" value="Guanine nucleotide-binding protein alpha-12 subunit"/>
    <property type="match status" value="1"/>
</dbReference>
<keyword evidence="4 9" id="KW-0547">Nucleotide-binding</keyword>
<dbReference type="GO" id="GO:0007188">
    <property type="term" value="P:adenylate cyclase-modulating G protein-coupled receptor signaling pathway"/>
    <property type="evidence" value="ECO:0007669"/>
    <property type="project" value="TreeGrafter"/>
</dbReference>
<feature type="binding site" evidence="10">
    <location>
        <position position="82"/>
    </location>
    <ligand>
        <name>Mg(2+)</name>
        <dbReference type="ChEBI" id="CHEBI:18420"/>
    </ligand>
</feature>
<feature type="binding site" evidence="9">
    <location>
        <begin position="309"/>
        <end position="312"/>
    </location>
    <ligand>
        <name>GTP</name>
        <dbReference type="ChEBI" id="CHEBI:37565"/>
    </ligand>
</feature>
<evidence type="ECO:0000256" key="2">
    <source>
        <dbReference type="ARBA" id="ARBA00011356"/>
    </source>
</evidence>
<organism evidence="11 12">
    <name type="scientific">Ascaris lumbricoides</name>
    <name type="common">Giant roundworm</name>
    <dbReference type="NCBI Taxonomy" id="6252"/>
    <lineage>
        <taxon>Eukaryota</taxon>
        <taxon>Metazoa</taxon>
        <taxon>Ecdysozoa</taxon>
        <taxon>Nematoda</taxon>
        <taxon>Chromadorea</taxon>
        <taxon>Rhabditida</taxon>
        <taxon>Spirurina</taxon>
        <taxon>Ascaridomorpha</taxon>
        <taxon>Ascaridoidea</taxon>
        <taxon>Ascarididae</taxon>
        <taxon>Ascaris</taxon>
    </lineage>
</organism>
<dbReference type="PRINTS" id="PR00318">
    <property type="entry name" value="GPROTEINA"/>
</dbReference>
<feature type="binding site" evidence="9">
    <location>
        <begin position="240"/>
        <end position="244"/>
    </location>
    <ligand>
        <name>GTP</name>
        <dbReference type="ChEBI" id="CHEBI:37565"/>
    </ligand>
</feature>
<keyword evidence="5 10" id="KW-0460">Magnesium</keyword>
<dbReference type="InterPro" id="IPR001019">
    <property type="entry name" value="Gprotein_alpha_su"/>
</dbReference>
<evidence type="ECO:0000256" key="7">
    <source>
        <dbReference type="ARBA" id="ARBA00023224"/>
    </source>
</evidence>
<evidence type="ECO:0000313" key="12">
    <source>
        <dbReference type="WBParaSite" id="ALUE_0000647201-mRNA-1"/>
    </source>
</evidence>
<dbReference type="Gene3D" id="3.40.50.300">
    <property type="entry name" value="P-loop containing nucleotide triphosphate hydrolases"/>
    <property type="match status" value="1"/>
</dbReference>
<evidence type="ECO:0000256" key="5">
    <source>
        <dbReference type="ARBA" id="ARBA00022842"/>
    </source>
</evidence>
<dbReference type="GO" id="GO:0005737">
    <property type="term" value="C:cytoplasm"/>
    <property type="evidence" value="ECO:0007669"/>
    <property type="project" value="TreeGrafter"/>
</dbReference>
<dbReference type="GO" id="GO:0005834">
    <property type="term" value="C:heterotrimeric G-protein complex"/>
    <property type="evidence" value="ECO:0007669"/>
    <property type="project" value="TreeGrafter"/>
</dbReference>
<dbReference type="PROSITE" id="PS51882">
    <property type="entry name" value="G_ALPHA"/>
    <property type="match status" value="1"/>
</dbReference>
<evidence type="ECO:0000256" key="6">
    <source>
        <dbReference type="ARBA" id="ARBA00023134"/>
    </source>
</evidence>
<evidence type="ECO:0000256" key="1">
    <source>
        <dbReference type="ARBA" id="ARBA00005804"/>
    </source>
</evidence>
<feature type="binding site" evidence="9">
    <location>
        <position position="366"/>
    </location>
    <ligand>
        <name>GTP</name>
        <dbReference type="ChEBI" id="CHEBI:37565"/>
    </ligand>
</feature>
<keyword evidence="3 10" id="KW-0479">Metal-binding</keyword>
<comment type="similarity">
    <text evidence="1">Belongs to the G-alpha family.</text>
</comment>
<dbReference type="PANTHER" id="PTHR10218:SF360">
    <property type="entry name" value="GUANINE NUCLEOTIDE-BINDING PROTEIN SUBUNIT ALPHA HOMOLOG"/>
    <property type="match status" value="1"/>
</dbReference>
<comment type="subunit">
    <text evidence="2">G proteins are composed of 3 units; alpha, beta and gamma. The alpha chain contains the guanine nucleotide binding site.</text>
</comment>
<dbReference type="Gene3D" id="1.10.400.10">
    <property type="entry name" value="GI Alpha 1, domain 2-like"/>
    <property type="match status" value="1"/>
</dbReference>
<dbReference type="GO" id="GO:0005525">
    <property type="term" value="F:GTP binding"/>
    <property type="evidence" value="ECO:0007669"/>
    <property type="project" value="UniProtKB-KW"/>
</dbReference>
<dbReference type="CDD" id="cd00066">
    <property type="entry name" value="G-alpha"/>
    <property type="match status" value="1"/>
</dbReference>
<evidence type="ECO:0000256" key="4">
    <source>
        <dbReference type="ARBA" id="ARBA00022741"/>
    </source>
</evidence>
<dbReference type="PRINTS" id="PR00440">
    <property type="entry name" value="GPROTEINA12"/>
</dbReference>
<dbReference type="GO" id="GO:0031752">
    <property type="term" value="F:D5 dopamine receptor binding"/>
    <property type="evidence" value="ECO:0007669"/>
    <property type="project" value="TreeGrafter"/>
</dbReference>